<dbReference type="RefSeq" id="WP_425498456.1">
    <property type="nucleotide sequence ID" value="NZ_JAQIVI010000387.1"/>
</dbReference>
<feature type="non-terminal residue" evidence="1">
    <location>
        <position position="124"/>
    </location>
</feature>
<dbReference type="EMBL" id="JBHSWV010000387">
    <property type="protein sequence ID" value="MFC6767510.1"/>
    <property type="molecule type" value="Genomic_DNA"/>
</dbReference>
<name>A0ABD5SSJ0_9EURY</name>
<dbReference type="InterPro" id="IPR055945">
    <property type="entry name" value="DUF7523"/>
</dbReference>
<gene>
    <name evidence="1" type="ORF">ACFQE6_21725</name>
</gene>
<dbReference type="AlphaFoldDB" id="A0ABD5SSJ0"/>
<protein>
    <submittedName>
        <fullName evidence="1">Uncharacterized protein</fullName>
    </submittedName>
</protein>
<dbReference type="Proteomes" id="UP001596383">
    <property type="component" value="Unassembled WGS sequence"/>
</dbReference>
<reference evidence="1 2" key="1">
    <citation type="journal article" date="2019" name="Int. J. Syst. Evol. Microbiol.">
        <title>The Global Catalogue of Microorganisms (GCM) 10K type strain sequencing project: providing services to taxonomists for standard genome sequencing and annotation.</title>
        <authorList>
            <consortium name="The Broad Institute Genomics Platform"/>
            <consortium name="The Broad Institute Genome Sequencing Center for Infectious Disease"/>
            <person name="Wu L."/>
            <person name="Ma J."/>
        </authorList>
    </citation>
    <scope>NUCLEOTIDE SEQUENCE [LARGE SCALE GENOMIC DNA]</scope>
    <source>
        <strain evidence="1 2">LMG 29247</strain>
    </source>
</reference>
<evidence type="ECO:0000313" key="1">
    <source>
        <dbReference type="EMBL" id="MFC6767510.1"/>
    </source>
</evidence>
<comment type="caution">
    <text evidence="1">The sequence shown here is derived from an EMBL/GenBank/DDBJ whole genome shotgun (WGS) entry which is preliminary data.</text>
</comment>
<accession>A0ABD5SSJ0</accession>
<evidence type="ECO:0000313" key="2">
    <source>
        <dbReference type="Proteomes" id="UP001596383"/>
    </source>
</evidence>
<dbReference type="Pfam" id="PF24367">
    <property type="entry name" value="DUF7523"/>
    <property type="match status" value="1"/>
</dbReference>
<organism evidence="1 2">
    <name type="scientific">Natrinema soli</name>
    <dbReference type="NCBI Taxonomy" id="1930624"/>
    <lineage>
        <taxon>Archaea</taxon>
        <taxon>Methanobacteriati</taxon>
        <taxon>Methanobacteriota</taxon>
        <taxon>Stenosarchaea group</taxon>
        <taxon>Halobacteria</taxon>
        <taxon>Halobacteriales</taxon>
        <taxon>Natrialbaceae</taxon>
        <taxon>Natrinema</taxon>
    </lineage>
</organism>
<proteinExistence type="predicted"/>
<sequence>MSLAAETRRAVDRHPFLRTALRAGVVNYTAAARYLDVDGEIDAIATALRRYAEELPAYETESRDVRVRMESGIGPLESGDERGTSTDGDDALVTVGGTAFGACGGDRTAIVATGDVDTAALAAV</sequence>
<keyword evidence="2" id="KW-1185">Reference proteome</keyword>